<dbReference type="EMBL" id="AMRJ01000026">
    <property type="protein sequence ID" value="EKF73419.1"/>
    <property type="molecule type" value="Genomic_DNA"/>
</dbReference>
<dbReference type="InterPro" id="IPR029068">
    <property type="entry name" value="Glyas_Bleomycin-R_OHBP_Dase"/>
</dbReference>
<dbReference type="Proteomes" id="UP000010164">
    <property type="component" value="Unassembled WGS sequence"/>
</dbReference>
<evidence type="ECO:0000313" key="3">
    <source>
        <dbReference type="Proteomes" id="UP000010164"/>
    </source>
</evidence>
<dbReference type="PATRIC" id="fig|1177179.3.peg.2731"/>
<dbReference type="PROSITE" id="PS51819">
    <property type="entry name" value="VOC"/>
    <property type="match status" value="1"/>
</dbReference>
<dbReference type="Gene3D" id="3.30.720.120">
    <property type="match status" value="1"/>
</dbReference>
<dbReference type="AlphaFoldDB" id="L0W8Y3"/>
<dbReference type="InterPro" id="IPR037523">
    <property type="entry name" value="VOC_core"/>
</dbReference>
<accession>L0W8Y3</accession>
<feature type="domain" description="VOC" evidence="1">
    <location>
        <begin position="5"/>
        <end position="132"/>
    </location>
</feature>
<evidence type="ECO:0000259" key="1">
    <source>
        <dbReference type="PROSITE" id="PS51819"/>
    </source>
</evidence>
<protein>
    <recommendedName>
        <fullName evidence="1">VOC domain-containing protein</fullName>
    </recommendedName>
</protein>
<dbReference type="InterPro" id="IPR004360">
    <property type="entry name" value="Glyas_Fos-R_dOase_dom"/>
</dbReference>
<evidence type="ECO:0000313" key="2">
    <source>
        <dbReference type="EMBL" id="EKF73419.1"/>
    </source>
</evidence>
<organism evidence="2 3">
    <name type="scientific">Alcanivorax hongdengensis A-11-3</name>
    <dbReference type="NCBI Taxonomy" id="1177179"/>
    <lineage>
        <taxon>Bacteria</taxon>
        <taxon>Pseudomonadati</taxon>
        <taxon>Pseudomonadota</taxon>
        <taxon>Gammaproteobacteria</taxon>
        <taxon>Oceanospirillales</taxon>
        <taxon>Alcanivoracaceae</taxon>
        <taxon>Alcanivorax</taxon>
    </lineage>
</organism>
<dbReference type="PANTHER" id="PTHR34109">
    <property type="entry name" value="BNAUNNG04460D PROTEIN-RELATED"/>
    <property type="match status" value="1"/>
</dbReference>
<name>L0W8Y3_9GAMM</name>
<dbReference type="eggNOG" id="COG2764">
    <property type="taxonomic scope" value="Bacteria"/>
</dbReference>
<proteinExistence type="predicted"/>
<dbReference type="Gene3D" id="3.30.720.110">
    <property type="match status" value="1"/>
</dbReference>
<dbReference type="OrthoDB" id="9806868at2"/>
<gene>
    <name evidence="2" type="ORF">A11A3_13740</name>
</gene>
<comment type="caution">
    <text evidence="2">The sequence shown here is derived from an EMBL/GenBank/DDBJ whole genome shotgun (WGS) entry which is preliminary data.</text>
</comment>
<sequence>MSSITPAIIPTMMYRDAHAAIRWLCEVIGFSEKAVYLDESGDVAHAELVLGNGMIMLGGIKDNEYGQQIRQPDEVGAETQSPYVVVANPAVVYQRVKEQGGEVIIALRSQDYGGQHFTFRDPQGHLWNIGSYDPWA</sequence>
<dbReference type="SUPFAM" id="SSF54593">
    <property type="entry name" value="Glyoxalase/Bleomycin resistance protein/Dihydroxybiphenyl dioxygenase"/>
    <property type="match status" value="1"/>
</dbReference>
<dbReference type="Pfam" id="PF00903">
    <property type="entry name" value="Glyoxalase"/>
    <property type="match status" value="1"/>
</dbReference>
<dbReference type="RefSeq" id="WP_008929918.1">
    <property type="nucleotide sequence ID" value="NZ_AMRJ01000026.1"/>
</dbReference>
<keyword evidence="3" id="KW-1185">Reference proteome</keyword>
<dbReference type="STRING" id="1177179.A11A3_13740"/>
<dbReference type="PANTHER" id="PTHR34109:SF1">
    <property type="entry name" value="VOC DOMAIN-CONTAINING PROTEIN"/>
    <property type="match status" value="1"/>
</dbReference>
<reference evidence="2 3" key="1">
    <citation type="journal article" date="2012" name="J. Bacteriol.">
        <title>Genome Sequence of the Alkane-Degrading Bacterium Alcanivorax hongdengensis Type Strain A-11-3.</title>
        <authorList>
            <person name="Lai Q."/>
            <person name="Shao Z."/>
        </authorList>
    </citation>
    <scope>NUCLEOTIDE SEQUENCE [LARGE SCALE GENOMIC DNA]</scope>
    <source>
        <strain evidence="2 3">A-11-3</strain>
    </source>
</reference>